<keyword evidence="7" id="KW-0653">Protein transport</keyword>
<keyword evidence="6" id="KW-0812">Transmembrane</keyword>
<dbReference type="AlphaFoldDB" id="A0AA49J1I3"/>
<evidence type="ECO:0000313" key="12">
    <source>
        <dbReference type="EMBL" id="WIM06646.1"/>
    </source>
</evidence>
<comment type="similarity">
    <text evidence="2">Belongs to the TonB family.</text>
</comment>
<dbReference type="PANTHER" id="PTHR33446:SF2">
    <property type="entry name" value="PROTEIN TONB"/>
    <property type="match status" value="1"/>
</dbReference>
<reference evidence="12" key="1">
    <citation type="journal article" date="2023" name="Nat. Microbiol.">
        <title>Enrichment and characterization of a nitric oxide-reducing microbial community in a continuous bioreactor.</title>
        <authorList>
            <person name="Garrido-Amador P."/>
            <person name="Stortenbeker N."/>
            <person name="Wessels H.J.C.T."/>
            <person name="Speth D.R."/>
            <person name="Garcia-Heredia I."/>
            <person name="Kartal B."/>
        </authorList>
    </citation>
    <scope>NUCLEOTIDE SEQUENCE</scope>
    <source>
        <strain evidence="12">MAG1</strain>
    </source>
</reference>
<evidence type="ECO:0000256" key="4">
    <source>
        <dbReference type="ARBA" id="ARBA00022475"/>
    </source>
</evidence>
<dbReference type="GO" id="GO:0015031">
    <property type="term" value="P:protein transport"/>
    <property type="evidence" value="ECO:0007669"/>
    <property type="project" value="UniProtKB-KW"/>
</dbReference>
<organism evidence="12">
    <name type="scientific">Candidatus Nitricoxidivorans perseverans</name>
    <dbReference type="NCBI Taxonomy" id="2975601"/>
    <lineage>
        <taxon>Bacteria</taxon>
        <taxon>Pseudomonadati</taxon>
        <taxon>Pseudomonadota</taxon>
        <taxon>Betaproteobacteria</taxon>
        <taxon>Nitrosomonadales</taxon>
        <taxon>Sterolibacteriaceae</taxon>
        <taxon>Candidatus Nitricoxidivorans</taxon>
    </lineage>
</organism>
<dbReference type="SUPFAM" id="SSF74653">
    <property type="entry name" value="TolA/TonB C-terminal domain"/>
    <property type="match status" value="1"/>
</dbReference>
<evidence type="ECO:0000256" key="2">
    <source>
        <dbReference type="ARBA" id="ARBA00006555"/>
    </source>
</evidence>
<dbReference type="EMBL" id="CP107246">
    <property type="protein sequence ID" value="WIM06646.1"/>
    <property type="molecule type" value="Genomic_DNA"/>
</dbReference>
<comment type="subcellular location">
    <subcellularLocation>
        <location evidence="1">Cell inner membrane</location>
        <topology evidence="1">Single-pass membrane protein</topology>
        <orientation evidence="1">Periplasmic side</orientation>
    </subcellularLocation>
</comment>
<dbReference type="Pfam" id="PF03544">
    <property type="entry name" value="TonB_C"/>
    <property type="match status" value="1"/>
</dbReference>
<evidence type="ECO:0000256" key="6">
    <source>
        <dbReference type="ARBA" id="ARBA00022692"/>
    </source>
</evidence>
<name>A0AA49J1I3_9PROT</name>
<evidence type="ECO:0000256" key="7">
    <source>
        <dbReference type="ARBA" id="ARBA00022927"/>
    </source>
</evidence>
<feature type="compositionally biased region" description="Low complexity" evidence="10">
    <location>
        <begin position="55"/>
        <end position="65"/>
    </location>
</feature>
<gene>
    <name evidence="12" type="ORF">OHM77_05095</name>
</gene>
<dbReference type="GO" id="GO:0031992">
    <property type="term" value="F:energy transducer activity"/>
    <property type="evidence" value="ECO:0007669"/>
    <property type="project" value="TreeGrafter"/>
</dbReference>
<dbReference type="Proteomes" id="UP001234916">
    <property type="component" value="Chromosome"/>
</dbReference>
<evidence type="ECO:0000256" key="9">
    <source>
        <dbReference type="ARBA" id="ARBA00023136"/>
    </source>
</evidence>
<keyword evidence="4" id="KW-1003">Cell membrane</keyword>
<sequence length="222" mass="22703">MTFQSAAIPGDLWRALAVSLALHGLLLWPAPSPREAAGAADRPLTATLRAADAPAIAPADIPAGPRRARPPATPSSIPEVVDRSGVPEVAAAPLKSESAAAPAGTFAPIAAAMPSVSVGTGPDAEGLRSYRLSLAVQARRFKQRYPAGALEAGWSGTAEVRVTVDADAAVHGVELIRHSGHGVLDEAALELLRQAAPATPVPASLRGHAFAVNLPVVFELPE</sequence>
<dbReference type="KEGG" id="npv:OHM77_05095"/>
<feature type="region of interest" description="Disordered" evidence="10">
    <location>
        <begin position="55"/>
        <end position="82"/>
    </location>
</feature>
<dbReference type="GO" id="GO:0098797">
    <property type="term" value="C:plasma membrane protein complex"/>
    <property type="evidence" value="ECO:0007669"/>
    <property type="project" value="TreeGrafter"/>
</dbReference>
<feature type="domain" description="TonB C-terminal" evidence="11">
    <location>
        <begin position="130"/>
        <end position="222"/>
    </location>
</feature>
<keyword evidence="9" id="KW-0472">Membrane</keyword>
<evidence type="ECO:0000256" key="3">
    <source>
        <dbReference type="ARBA" id="ARBA00022448"/>
    </source>
</evidence>
<evidence type="ECO:0000256" key="10">
    <source>
        <dbReference type="SAM" id="MobiDB-lite"/>
    </source>
</evidence>
<dbReference type="PANTHER" id="PTHR33446">
    <property type="entry name" value="PROTEIN TONB-RELATED"/>
    <property type="match status" value="1"/>
</dbReference>
<dbReference type="GO" id="GO:0055085">
    <property type="term" value="P:transmembrane transport"/>
    <property type="evidence" value="ECO:0007669"/>
    <property type="project" value="InterPro"/>
</dbReference>
<keyword evidence="3" id="KW-0813">Transport</keyword>
<evidence type="ECO:0000259" key="11">
    <source>
        <dbReference type="PROSITE" id="PS52015"/>
    </source>
</evidence>
<evidence type="ECO:0000256" key="5">
    <source>
        <dbReference type="ARBA" id="ARBA00022519"/>
    </source>
</evidence>
<protein>
    <submittedName>
        <fullName evidence="12">Energy transducer TonB</fullName>
    </submittedName>
</protein>
<dbReference type="PROSITE" id="PS52015">
    <property type="entry name" value="TONB_CTD"/>
    <property type="match status" value="1"/>
</dbReference>
<keyword evidence="5" id="KW-0997">Cell inner membrane</keyword>
<evidence type="ECO:0000256" key="1">
    <source>
        <dbReference type="ARBA" id="ARBA00004383"/>
    </source>
</evidence>
<accession>A0AA49J1I3</accession>
<dbReference type="InterPro" id="IPR006260">
    <property type="entry name" value="TonB/TolA_C"/>
</dbReference>
<keyword evidence="8" id="KW-1133">Transmembrane helix</keyword>
<dbReference type="InterPro" id="IPR037682">
    <property type="entry name" value="TonB_C"/>
</dbReference>
<dbReference type="NCBIfam" id="TIGR01352">
    <property type="entry name" value="tonB_Cterm"/>
    <property type="match status" value="1"/>
</dbReference>
<dbReference type="InterPro" id="IPR051045">
    <property type="entry name" value="TonB-dependent_transducer"/>
</dbReference>
<proteinExistence type="inferred from homology"/>
<dbReference type="Gene3D" id="3.30.1150.10">
    <property type="match status" value="1"/>
</dbReference>
<evidence type="ECO:0000256" key="8">
    <source>
        <dbReference type="ARBA" id="ARBA00022989"/>
    </source>
</evidence>